<dbReference type="PANTHER" id="PTHR15131">
    <property type="entry name" value="SMALL NUCLEAR RNA ACTIVATING COMPLEX, POLYPEPTIDE 1"/>
    <property type="match status" value="1"/>
</dbReference>
<dbReference type="GO" id="GO:0043565">
    <property type="term" value="F:sequence-specific DNA binding"/>
    <property type="evidence" value="ECO:0007669"/>
    <property type="project" value="TreeGrafter"/>
</dbReference>
<accession>A0AAV6FSL5</accession>
<reference evidence="2" key="1">
    <citation type="submission" date="2020-10" db="EMBL/GenBank/DDBJ databases">
        <title>Chromosome-scale genome assembly of the Allis shad, Alosa alosa.</title>
        <authorList>
            <person name="Margot Z."/>
            <person name="Christophe K."/>
            <person name="Cabau C."/>
            <person name="Louis A."/>
            <person name="Berthelot C."/>
            <person name="Parey E."/>
            <person name="Roest Crollius H."/>
            <person name="Montfort J."/>
            <person name="Robinson-Rechavi M."/>
            <person name="Bucao C."/>
            <person name="Bouchez O."/>
            <person name="Gislard M."/>
            <person name="Lluch J."/>
            <person name="Milhes M."/>
            <person name="Lampietro C."/>
            <person name="Lopez Roques C."/>
            <person name="Donnadieu C."/>
            <person name="Braasch I."/>
            <person name="Desvignes T."/>
            <person name="Postlethwait J."/>
            <person name="Bobe J."/>
            <person name="Guiguen Y."/>
        </authorList>
    </citation>
    <scope>NUCLEOTIDE SEQUENCE</scope>
    <source>
        <strain evidence="2">M-15738</strain>
        <tissue evidence="2">Blood</tissue>
    </source>
</reference>
<keyword evidence="3" id="KW-1185">Reference proteome</keyword>
<dbReference type="EMBL" id="JADWDJ010000019">
    <property type="protein sequence ID" value="KAG5265848.1"/>
    <property type="molecule type" value="Genomic_DNA"/>
</dbReference>
<dbReference type="GO" id="GO:0042795">
    <property type="term" value="P:snRNA transcription by RNA polymerase II"/>
    <property type="evidence" value="ECO:0007669"/>
    <property type="project" value="TreeGrafter"/>
</dbReference>
<dbReference type="AlphaFoldDB" id="A0AAV6FSL5"/>
<sequence length="375" mass="43533">MSGRLEKFEEPLKTDLEELLGRFQRTASVRYEEFSTIWKDMDFGEIFHGIKNLKEKNDFSRMALNAATTYLLPPYPFQIRVGGVYILYGLYHSQSAFPKQKIRLALKDWEDVQAFTQDAMGSKHYDVVYILHKLLGAKAFHFTAMPVPLVFLRDKKQRGETNTEVFAKPASRPQQLVTTEMLEEVANINQYYKELKESVVIQHPESSLNLVRQNLVPKLFNSVRSFRTWQKIHMINEASKQPSRLNLEEPSTSSNFNPRQESSKRADLLASIKARSYGQVVEVAKSRRHRQAELCSAAEAGPHEDRRVGQEPGVKPMAVARHRYRFTNSLRYRTLRRLYENGGIPEEFLKCTKLWKLSQADGEDTPERVVKRFTW</sequence>
<dbReference type="GO" id="GO:0019185">
    <property type="term" value="C:snRNA-activating protein complex"/>
    <property type="evidence" value="ECO:0007669"/>
    <property type="project" value="TreeGrafter"/>
</dbReference>
<dbReference type="Proteomes" id="UP000823561">
    <property type="component" value="Chromosome 19"/>
</dbReference>
<dbReference type="GO" id="GO:0042796">
    <property type="term" value="P:snRNA transcription by RNA polymerase III"/>
    <property type="evidence" value="ECO:0007669"/>
    <property type="project" value="TreeGrafter"/>
</dbReference>
<dbReference type="Pfam" id="PF09808">
    <property type="entry name" value="SNAPC1"/>
    <property type="match status" value="1"/>
</dbReference>
<evidence type="ECO:0000256" key="1">
    <source>
        <dbReference type="SAM" id="MobiDB-lite"/>
    </source>
</evidence>
<evidence type="ECO:0000313" key="3">
    <source>
        <dbReference type="Proteomes" id="UP000823561"/>
    </source>
</evidence>
<dbReference type="InterPro" id="IPR019188">
    <property type="entry name" value="SNAPC1"/>
</dbReference>
<proteinExistence type="predicted"/>
<gene>
    <name evidence="2" type="ORF">AALO_G00247030</name>
</gene>
<name>A0AAV6FSL5_9TELE</name>
<evidence type="ECO:0008006" key="4">
    <source>
        <dbReference type="Google" id="ProtNLM"/>
    </source>
</evidence>
<feature type="region of interest" description="Disordered" evidence="1">
    <location>
        <begin position="241"/>
        <end position="264"/>
    </location>
</feature>
<dbReference type="PANTHER" id="PTHR15131:SF3">
    <property type="entry name" value="SNRNA-ACTIVATING PROTEIN COMPLEX SUBUNIT 1"/>
    <property type="match status" value="1"/>
</dbReference>
<organism evidence="2 3">
    <name type="scientific">Alosa alosa</name>
    <name type="common">allis shad</name>
    <dbReference type="NCBI Taxonomy" id="278164"/>
    <lineage>
        <taxon>Eukaryota</taxon>
        <taxon>Metazoa</taxon>
        <taxon>Chordata</taxon>
        <taxon>Craniata</taxon>
        <taxon>Vertebrata</taxon>
        <taxon>Euteleostomi</taxon>
        <taxon>Actinopterygii</taxon>
        <taxon>Neopterygii</taxon>
        <taxon>Teleostei</taxon>
        <taxon>Clupei</taxon>
        <taxon>Clupeiformes</taxon>
        <taxon>Clupeoidei</taxon>
        <taxon>Clupeidae</taxon>
        <taxon>Alosa</taxon>
    </lineage>
</organism>
<evidence type="ECO:0000313" key="2">
    <source>
        <dbReference type="EMBL" id="KAG5265848.1"/>
    </source>
</evidence>
<protein>
    <recommendedName>
        <fullName evidence="4">snRNA-activating protein complex subunit 1</fullName>
    </recommendedName>
</protein>
<comment type="caution">
    <text evidence="2">The sequence shown here is derived from an EMBL/GenBank/DDBJ whole genome shotgun (WGS) entry which is preliminary data.</text>
</comment>
<feature type="compositionally biased region" description="Polar residues" evidence="1">
    <location>
        <begin position="241"/>
        <end position="260"/>
    </location>
</feature>